<comment type="caution">
    <text evidence="2">The sequence shown here is derived from an EMBL/GenBank/DDBJ whole genome shotgun (WGS) entry which is preliminary data.</text>
</comment>
<keyword evidence="1" id="KW-0472">Membrane</keyword>
<organism evidence="2 3">
    <name type="scientific">Enteractinococcus helveticum</name>
    <dbReference type="NCBI Taxonomy" id="1837282"/>
    <lineage>
        <taxon>Bacteria</taxon>
        <taxon>Bacillati</taxon>
        <taxon>Actinomycetota</taxon>
        <taxon>Actinomycetes</taxon>
        <taxon>Micrococcales</taxon>
        <taxon>Micrococcaceae</taxon>
    </lineage>
</organism>
<sequence>MSIRRRSVLYLGLASLLNFSVSVLAWDFLGLFANTLPPVLSICVISLSITALFVSVWVLTTVVTMTWLRRIALMVVFAASLATVLGEVMVLISEDGSIGVGLIPATGTLLHVLLAALLFTLCFIHNAAKNIAGMTRDQSISTRD</sequence>
<keyword evidence="3" id="KW-1185">Reference proteome</keyword>
<reference evidence="2 3" key="1">
    <citation type="submission" date="2016-04" db="EMBL/GenBank/DDBJ databases">
        <title>First whole genome shotgun sequence of the bacterium Enteractinococcus sp. strain UASWS1574.</title>
        <authorList>
            <person name="Crovadore J."/>
            <person name="Chablais R."/>
            <person name="Lefort F."/>
        </authorList>
    </citation>
    <scope>NUCLEOTIDE SEQUENCE [LARGE SCALE GENOMIC DNA]</scope>
    <source>
        <strain evidence="2 3">UASWS1574</strain>
    </source>
</reference>
<evidence type="ECO:0000256" key="1">
    <source>
        <dbReference type="SAM" id="Phobius"/>
    </source>
</evidence>
<dbReference type="OrthoDB" id="9913127at2"/>
<proteinExistence type="predicted"/>
<dbReference type="AlphaFoldDB" id="A0A1B7M263"/>
<feature type="transmembrane region" description="Helical" evidence="1">
    <location>
        <begin position="71"/>
        <end position="92"/>
    </location>
</feature>
<gene>
    <name evidence="2" type="ORF">A6F49_04945</name>
</gene>
<feature type="transmembrane region" description="Helical" evidence="1">
    <location>
        <begin position="35"/>
        <end position="59"/>
    </location>
</feature>
<keyword evidence="1" id="KW-1133">Transmembrane helix</keyword>
<evidence type="ECO:0000313" key="2">
    <source>
        <dbReference type="EMBL" id="OAV62697.1"/>
    </source>
</evidence>
<keyword evidence="1" id="KW-0812">Transmembrane</keyword>
<dbReference type="EMBL" id="LXEY01000009">
    <property type="protein sequence ID" value="OAV62697.1"/>
    <property type="molecule type" value="Genomic_DNA"/>
</dbReference>
<dbReference type="RefSeq" id="WP_043056114.1">
    <property type="nucleotide sequence ID" value="NZ_LXEY01000009.1"/>
</dbReference>
<dbReference type="Proteomes" id="UP000078292">
    <property type="component" value="Unassembled WGS sequence"/>
</dbReference>
<name>A0A1B7M263_9MICC</name>
<protein>
    <submittedName>
        <fullName evidence="2">Uncharacterized protein</fullName>
    </submittedName>
</protein>
<feature type="transmembrane region" description="Helical" evidence="1">
    <location>
        <begin position="98"/>
        <end position="124"/>
    </location>
</feature>
<accession>A0A1B7M263</accession>
<evidence type="ECO:0000313" key="3">
    <source>
        <dbReference type="Proteomes" id="UP000078292"/>
    </source>
</evidence>